<dbReference type="Proteomes" id="UP000823388">
    <property type="component" value="Chromosome 1N"/>
</dbReference>
<dbReference type="AlphaFoldDB" id="A0A8T0X3H6"/>
<evidence type="ECO:0000313" key="2">
    <source>
        <dbReference type="EMBL" id="KAG2650079.1"/>
    </source>
</evidence>
<accession>A0A8T0X3H6</accession>
<feature type="region of interest" description="Disordered" evidence="1">
    <location>
        <begin position="1"/>
        <end position="37"/>
    </location>
</feature>
<protein>
    <submittedName>
        <fullName evidence="2">Uncharacterized protein</fullName>
    </submittedName>
</protein>
<comment type="caution">
    <text evidence="2">The sequence shown here is derived from an EMBL/GenBank/DDBJ whole genome shotgun (WGS) entry which is preliminary data.</text>
</comment>
<feature type="compositionally biased region" description="Low complexity" evidence="1">
    <location>
        <begin position="24"/>
        <end position="37"/>
    </location>
</feature>
<gene>
    <name evidence="2" type="ORF">PVAP13_1NG190000</name>
</gene>
<sequence>MGRMTWRSDYCKTQRPKPSPSPTLPSHSLVSSSSLPPESATTMAATAVAARSRALVQAVSSSLLRRSCLPASRRASCINRLPLASGGLLSALPLHSAVASARLRSAIASESRSWCLVPQDCRGGGHVLPIFPTLRATGNFRWILMCIPCTLGNSMPL</sequence>
<organism evidence="2 3">
    <name type="scientific">Panicum virgatum</name>
    <name type="common">Blackwell switchgrass</name>
    <dbReference type="NCBI Taxonomy" id="38727"/>
    <lineage>
        <taxon>Eukaryota</taxon>
        <taxon>Viridiplantae</taxon>
        <taxon>Streptophyta</taxon>
        <taxon>Embryophyta</taxon>
        <taxon>Tracheophyta</taxon>
        <taxon>Spermatophyta</taxon>
        <taxon>Magnoliopsida</taxon>
        <taxon>Liliopsida</taxon>
        <taxon>Poales</taxon>
        <taxon>Poaceae</taxon>
        <taxon>PACMAD clade</taxon>
        <taxon>Panicoideae</taxon>
        <taxon>Panicodae</taxon>
        <taxon>Paniceae</taxon>
        <taxon>Panicinae</taxon>
        <taxon>Panicum</taxon>
        <taxon>Panicum sect. Hiantes</taxon>
    </lineage>
</organism>
<dbReference type="EMBL" id="CM029038">
    <property type="protein sequence ID" value="KAG2650079.1"/>
    <property type="molecule type" value="Genomic_DNA"/>
</dbReference>
<proteinExistence type="predicted"/>
<name>A0A8T0X3H6_PANVG</name>
<keyword evidence="3" id="KW-1185">Reference proteome</keyword>
<reference evidence="2" key="1">
    <citation type="submission" date="2020-05" db="EMBL/GenBank/DDBJ databases">
        <title>WGS assembly of Panicum virgatum.</title>
        <authorList>
            <person name="Lovell J.T."/>
            <person name="Jenkins J."/>
            <person name="Shu S."/>
            <person name="Juenger T.E."/>
            <person name="Schmutz J."/>
        </authorList>
    </citation>
    <scope>NUCLEOTIDE SEQUENCE</scope>
    <source>
        <strain evidence="2">AP13</strain>
    </source>
</reference>
<evidence type="ECO:0000256" key="1">
    <source>
        <dbReference type="SAM" id="MobiDB-lite"/>
    </source>
</evidence>
<evidence type="ECO:0000313" key="3">
    <source>
        <dbReference type="Proteomes" id="UP000823388"/>
    </source>
</evidence>